<protein>
    <submittedName>
        <fullName evidence="2">Uncharacterized protein</fullName>
    </submittedName>
</protein>
<dbReference type="AlphaFoldDB" id="A0A6J4HQG0"/>
<dbReference type="EMBL" id="CADCTM010000139">
    <property type="protein sequence ID" value="CAA9230888.1"/>
    <property type="molecule type" value="Genomic_DNA"/>
</dbReference>
<accession>A0A6J4HQG0</accession>
<evidence type="ECO:0000313" key="2">
    <source>
        <dbReference type="EMBL" id="CAA9230888.1"/>
    </source>
</evidence>
<keyword evidence="1" id="KW-0472">Membrane</keyword>
<gene>
    <name evidence="2" type="ORF">AVDCRST_MAG92-1031</name>
</gene>
<proteinExistence type="predicted"/>
<keyword evidence="1" id="KW-0812">Transmembrane</keyword>
<keyword evidence="1" id="KW-1133">Transmembrane helix</keyword>
<name>A0A6J4HQG0_9CYAN</name>
<evidence type="ECO:0000256" key="1">
    <source>
        <dbReference type="SAM" id="Phobius"/>
    </source>
</evidence>
<reference evidence="2" key="1">
    <citation type="submission" date="2020-02" db="EMBL/GenBank/DDBJ databases">
        <authorList>
            <person name="Meier V. D."/>
        </authorList>
    </citation>
    <scope>NUCLEOTIDE SEQUENCE</scope>
    <source>
        <strain evidence="2">AVDCRST_MAG92</strain>
    </source>
</reference>
<feature type="transmembrane region" description="Helical" evidence="1">
    <location>
        <begin position="6"/>
        <end position="28"/>
    </location>
</feature>
<sequence length="40" mass="4847">MLGSLVFLSTTFFFFGIRRLVLSVHWYWQPVKARQKFKPN</sequence>
<organism evidence="2">
    <name type="scientific">uncultured Coleofasciculus sp</name>
    <dbReference type="NCBI Taxonomy" id="1267456"/>
    <lineage>
        <taxon>Bacteria</taxon>
        <taxon>Bacillati</taxon>
        <taxon>Cyanobacteriota</taxon>
        <taxon>Cyanophyceae</taxon>
        <taxon>Coleofasciculales</taxon>
        <taxon>Coleofasciculaceae</taxon>
        <taxon>Coleofasciculus</taxon>
        <taxon>environmental samples</taxon>
    </lineage>
</organism>